<dbReference type="GO" id="GO:0009254">
    <property type="term" value="P:peptidoglycan turnover"/>
    <property type="evidence" value="ECO:0007669"/>
    <property type="project" value="InterPro"/>
</dbReference>
<evidence type="ECO:0000313" key="4">
    <source>
        <dbReference type="EMBL" id="BBO24863.1"/>
    </source>
</evidence>
<dbReference type="GO" id="GO:0019867">
    <property type="term" value="C:outer membrane"/>
    <property type="evidence" value="ECO:0007669"/>
    <property type="project" value="InterPro"/>
</dbReference>
<dbReference type="InterPro" id="IPR010611">
    <property type="entry name" value="3D_dom"/>
</dbReference>
<dbReference type="CDD" id="cd22786">
    <property type="entry name" value="DPBB_YuiC-like"/>
    <property type="match status" value="1"/>
</dbReference>
<dbReference type="PROSITE" id="PS51109">
    <property type="entry name" value="G5"/>
    <property type="match status" value="1"/>
</dbReference>
<feature type="domain" description="G5" evidence="3">
    <location>
        <begin position="30"/>
        <end position="109"/>
    </location>
</feature>
<reference evidence="4" key="1">
    <citation type="journal article" name="DNA Res.">
        <title>The physiological potential of anammox bacteria as revealed by their core genome structure.</title>
        <authorList>
            <person name="Okubo T."/>
            <person name="Toyoda A."/>
            <person name="Fukuhara K."/>
            <person name="Uchiyama I."/>
            <person name="Harigaya Y."/>
            <person name="Kuroiwa M."/>
            <person name="Suzuki T."/>
            <person name="Murakami Y."/>
            <person name="Suwa Y."/>
            <person name="Takami H."/>
        </authorList>
    </citation>
    <scope>NUCLEOTIDE SEQUENCE</scope>
    <source>
        <strain evidence="4">317325-2</strain>
    </source>
</reference>
<evidence type="ECO:0000256" key="1">
    <source>
        <dbReference type="ARBA" id="ARBA00022729"/>
    </source>
</evidence>
<evidence type="ECO:0000256" key="2">
    <source>
        <dbReference type="SAM" id="SignalP"/>
    </source>
</evidence>
<evidence type="ECO:0000313" key="5">
    <source>
        <dbReference type="Proteomes" id="UP000662873"/>
    </source>
</evidence>
<dbReference type="Gene3D" id="2.20.230.10">
    <property type="entry name" value="Resuscitation-promoting factor rpfb"/>
    <property type="match status" value="1"/>
</dbReference>
<dbReference type="SUPFAM" id="SSF50685">
    <property type="entry name" value="Barwin-like endoglucanases"/>
    <property type="match status" value="1"/>
</dbReference>
<feature type="signal peptide" evidence="2">
    <location>
        <begin position="1"/>
        <end position="21"/>
    </location>
</feature>
<dbReference type="AlphaFoldDB" id="A0A809RBD9"/>
<dbReference type="Proteomes" id="UP000662873">
    <property type="component" value="Chromosome"/>
</dbReference>
<feature type="chain" id="PRO_5035187844" evidence="2">
    <location>
        <begin position="22"/>
        <end position="217"/>
    </location>
</feature>
<gene>
    <name evidence="4" type="ORF">NPRO_24580</name>
</gene>
<protein>
    <submittedName>
        <fullName evidence="4">Cell wall-binding protein YocH</fullName>
    </submittedName>
</protein>
<dbReference type="InterPro" id="IPR051933">
    <property type="entry name" value="Resuscitation_pf_RpfB"/>
</dbReference>
<dbReference type="Pfam" id="PF07501">
    <property type="entry name" value="G5"/>
    <property type="match status" value="1"/>
</dbReference>
<dbReference type="InterPro" id="IPR036908">
    <property type="entry name" value="RlpA-like_sf"/>
</dbReference>
<dbReference type="EMBL" id="AP021858">
    <property type="protein sequence ID" value="BBO24863.1"/>
    <property type="molecule type" value="Genomic_DNA"/>
</dbReference>
<dbReference type="GO" id="GO:0004553">
    <property type="term" value="F:hydrolase activity, hydrolyzing O-glycosyl compounds"/>
    <property type="evidence" value="ECO:0007669"/>
    <property type="project" value="InterPro"/>
</dbReference>
<dbReference type="InterPro" id="IPR011098">
    <property type="entry name" value="G5_dom"/>
</dbReference>
<dbReference type="PANTHER" id="PTHR39160">
    <property type="entry name" value="CELL WALL-BINDING PROTEIN YOCH"/>
    <property type="match status" value="1"/>
</dbReference>
<dbReference type="Gene3D" id="2.40.40.10">
    <property type="entry name" value="RlpA-like domain"/>
    <property type="match status" value="1"/>
</dbReference>
<dbReference type="SMART" id="SM01208">
    <property type="entry name" value="G5"/>
    <property type="match status" value="1"/>
</dbReference>
<organism evidence="4 5">
    <name type="scientific">Candidatus Nitrosymbiomonas proteolyticus</name>
    <dbReference type="NCBI Taxonomy" id="2608984"/>
    <lineage>
        <taxon>Bacteria</taxon>
        <taxon>Bacillati</taxon>
        <taxon>Armatimonadota</taxon>
        <taxon>Armatimonadota incertae sedis</taxon>
        <taxon>Candidatus Nitrosymbiomonas</taxon>
    </lineage>
</organism>
<accession>A0A809RBD9</accession>
<sequence>MARPLAVFLVCCALLAGSALASLSQQSKSDPDVKVVLARESKPIPYPVVYEFSRTVGQGRVVKKRDGEDGKLTSTYAVTLKNGKPIAQVLLKEERIEPVEALFHMGRMGYPASRGSHTRSQVIEMEATAYEPSAGRGKRATYRTSTGLRAGYGIVAVDPTVIPYGTRLFVEGYGYAIAADTGSAIKGNRIDVCFQTRAEALEWGRRKVKVHIFRERP</sequence>
<dbReference type="KEGG" id="npy:NPRO_24580"/>
<dbReference type="PANTHER" id="PTHR39160:SF4">
    <property type="entry name" value="RESUSCITATION-PROMOTING FACTOR RPFB"/>
    <property type="match status" value="1"/>
</dbReference>
<proteinExistence type="predicted"/>
<dbReference type="Pfam" id="PF06725">
    <property type="entry name" value="3D"/>
    <property type="match status" value="1"/>
</dbReference>
<evidence type="ECO:0000259" key="3">
    <source>
        <dbReference type="PROSITE" id="PS51109"/>
    </source>
</evidence>
<name>A0A809RBD9_9BACT</name>
<keyword evidence="1 2" id="KW-0732">Signal</keyword>